<feature type="domain" description="Peptidase A1" evidence="6">
    <location>
        <begin position="150"/>
        <end position="444"/>
    </location>
</feature>
<dbReference type="PANTHER" id="PTHR47966">
    <property type="entry name" value="BETA-SITE APP-CLEAVING ENZYME, ISOFORM A-RELATED"/>
    <property type="match status" value="1"/>
</dbReference>
<dbReference type="GO" id="GO:0006508">
    <property type="term" value="P:proteolysis"/>
    <property type="evidence" value="ECO:0007669"/>
    <property type="project" value="UniProtKB-KW"/>
</dbReference>
<dbReference type="PANTHER" id="PTHR47966:SF51">
    <property type="entry name" value="BETA-SITE APP-CLEAVING ENZYME, ISOFORM A-RELATED"/>
    <property type="match status" value="1"/>
</dbReference>
<keyword evidence="4" id="KW-0645">Protease</keyword>
<evidence type="ECO:0000256" key="4">
    <source>
        <dbReference type="RuleBase" id="RU000454"/>
    </source>
</evidence>
<evidence type="ECO:0000256" key="5">
    <source>
        <dbReference type="SAM" id="SignalP"/>
    </source>
</evidence>
<dbReference type="InterPro" id="IPR033121">
    <property type="entry name" value="PEPTIDASE_A1"/>
</dbReference>
<keyword evidence="4" id="KW-0378">Hydrolase</keyword>
<organism evidence="7 8">
    <name type="scientific">Trametes cubensis</name>
    <dbReference type="NCBI Taxonomy" id="1111947"/>
    <lineage>
        <taxon>Eukaryota</taxon>
        <taxon>Fungi</taxon>
        <taxon>Dikarya</taxon>
        <taxon>Basidiomycota</taxon>
        <taxon>Agaricomycotina</taxon>
        <taxon>Agaricomycetes</taxon>
        <taxon>Polyporales</taxon>
        <taxon>Polyporaceae</taxon>
        <taxon>Trametes</taxon>
    </lineage>
</organism>
<comment type="caution">
    <text evidence="7">The sequence shown here is derived from an EMBL/GenBank/DDBJ whole genome shotgun (WGS) entry which is preliminary data.</text>
</comment>
<dbReference type="InterPro" id="IPR001969">
    <property type="entry name" value="Aspartic_peptidase_AS"/>
</dbReference>
<dbReference type="CDD" id="cd05471">
    <property type="entry name" value="pepsin_like"/>
    <property type="match status" value="1"/>
</dbReference>
<dbReference type="FunFam" id="2.40.70.10:FF:000008">
    <property type="entry name" value="Cathepsin D"/>
    <property type="match status" value="1"/>
</dbReference>
<dbReference type="PROSITE" id="PS51767">
    <property type="entry name" value="PEPTIDASE_A1"/>
    <property type="match status" value="1"/>
</dbReference>
<dbReference type="PRINTS" id="PR00792">
    <property type="entry name" value="PEPSIN"/>
</dbReference>
<name>A0AAD7TQY2_9APHY</name>
<evidence type="ECO:0000256" key="3">
    <source>
        <dbReference type="PIRSR" id="PIRSR601461-1"/>
    </source>
</evidence>
<dbReference type="GO" id="GO:0004190">
    <property type="term" value="F:aspartic-type endopeptidase activity"/>
    <property type="evidence" value="ECO:0007669"/>
    <property type="project" value="UniProtKB-KW"/>
</dbReference>
<evidence type="ECO:0000313" key="8">
    <source>
        <dbReference type="Proteomes" id="UP001215151"/>
    </source>
</evidence>
<dbReference type="InterPro" id="IPR021109">
    <property type="entry name" value="Peptidase_aspartic_dom_sf"/>
</dbReference>
<gene>
    <name evidence="7" type="ORF">ONZ51_g7647</name>
</gene>
<sequence>MSLLCFSTQVYFFVFGLSAYAIPIQDGATPVSHRRAAQAQFTTSGNPAMQNFTNVGFFSPEDVTKELKSVMVKYANADKVLAGVGLHPDTHPERGYPKFTPPSFLMSGATQSSFDESAAGIIDVPPVAAGSGAVQMPLTDEISGSLDILYYGPMHFGTNQTKMQIDVDTGSADLWVPVQCRNCVQEQYDTGQSSTYVPSKSKCKITYGVGQVAGTLAQDSVSVGPVGVNNQTFCAIHKVSEDLNEEPNSGLLGLAFGSIAQSGKPTFFENLLAEKKLSSSIFSVHLTRLSERGSEVCFGCFDPTRATYWSIAMDGLSVNGTQSPPANLTAAVDTGTSLIYLPTDVATDFYGMIPGSAAAVQYGAGFYTFPCDTPFSVSLVLGGQAYSVHPADFNLGRTDDDSSDCVGGILALGNGFPPDLAIIGDEFLKSWYSVFDYSGRVGFAPSVNNK</sequence>
<dbReference type="AlphaFoldDB" id="A0AAD7TQY2"/>
<feature type="active site" evidence="3">
    <location>
        <position position="168"/>
    </location>
</feature>
<dbReference type="PROSITE" id="PS00141">
    <property type="entry name" value="ASP_PROTEASE"/>
    <property type="match status" value="1"/>
</dbReference>
<feature type="signal peptide" evidence="5">
    <location>
        <begin position="1"/>
        <end position="21"/>
    </location>
</feature>
<keyword evidence="5" id="KW-0732">Signal</keyword>
<dbReference type="Pfam" id="PF00026">
    <property type="entry name" value="Asp"/>
    <property type="match status" value="1"/>
</dbReference>
<feature type="chain" id="PRO_5042216248" description="Peptidase A1 domain-containing protein" evidence="5">
    <location>
        <begin position="22"/>
        <end position="450"/>
    </location>
</feature>
<protein>
    <recommendedName>
        <fullName evidence="6">Peptidase A1 domain-containing protein</fullName>
    </recommendedName>
</protein>
<evidence type="ECO:0000256" key="2">
    <source>
        <dbReference type="ARBA" id="ARBA00022750"/>
    </source>
</evidence>
<evidence type="ECO:0000313" key="7">
    <source>
        <dbReference type="EMBL" id="KAJ8473786.1"/>
    </source>
</evidence>
<reference evidence="7" key="1">
    <citation type="submission" date="2022-11" db="EMBL/GenBank/DDBJ databases">
        <title>Genome Sequence of Cubamyces cubensis.</title>
        <authorList>
            <person name="Buettner E."/>
        </authorList>
    </citation>
    <scope>NUCLEOTIDE SEQUENCE</scope>
    <source>
        <strain evidence="7">MPL-01</strain>
    </source>
</reference>
<dbReference type="InterPro" id="IPR001461">
    <property type="entry name" value="Aspartic_peptidase_A1"/>
</dbReference>
<keyword evidence="8" id="KW-1185">Reference proteome</keyword>
<comment type="similarity">
    <text evidence="1 4">Belongs to the peptidase A1 family.</text>
</comment>
<dbReference type="Proteomes" id="UP001215151">
    <property type="component" value="Unassembled WGS sequence"/>
</dbReference>
<dbReference type="SUPFAM" id="SSF50630">
    <property type="entry name" value="Acid proteases"/>
    <property type="match status" value="1"/>
</dbReference>
<keyword evidence="2 4" id="KW-0064">Aspartyl protease</keyword>
<accession>A0AAD7TQY2</accession>
<evidence type="ECO:0000256" key="1">
    <source>
        <dbReference type="ARBA" id="ARBA00007447"/>
    </source>
</evidence>
<feature type="active site" evidence="3">
    <location>
        <position position="333"/>
    </location>
</feature>
<evidence type="ECO:0000259" key="6">
    <source>
        <dbReference type="PROSITE" id="PS51767"/>
    </source>
</evidence>
<dbReference type="EMBL" id="JAPEVG010000210">
    <property type="protein sequence ID" value="KAJ8473786.1"/>
    <property type="molecule type" value="Genomic_DNA"/>
</dbReference>
<dbReference type="Gene3D" id="2.40.70.10">
    <property type="entry name" value="Acid Proteases"/>
    <property type="match status" value="2"/>
</dbReference>
<proteinExistence type="inferred from homology"/>
<dbReference type="InterPro" id="IPR034164">
    <property type="entry name" value="Pepsin-like_dom"/>
</dbReference>